<dbReference type="eggNOG" id="KOG2218">
    <property type="taxonomic scope" value="Eukaryota"/>
</dbReference>
<name>G8YT60_PICSO</name>
<dbReference type="Gene3D" id="6.10.280.210">
    <property type="entry name" value="Dsl1p vesicle tethering complex, Tip20p subunit, domain A"/>
    <property type="match status" value="1"/>
</dbReference>
<dbReference type="Gene3D" id="1.20.58.1420">
    <property type="entry name" value="Dsl1p vesicle tethering complex, Tip20p subunit, domain B"/>
    <property type="match status" value="1"/>
</dbReference>
<dbReference type="FunCoup" id="G8YT60">
    <property type="interactions" value="221"/>
</dbReference>
<dbReference type="InterPro" id="IPR042042">
    <property type="entry name" value="Tip20p_domB"/>
</dbReference>
<protein>
    <submittedName>
        <fullName evidence="1">Piso0_000130 protein</fullName>
    </submittedName>
</protein>
<dbReference type="Gene3D" id="1.20.58.670">
    <property type="entry name" value="Dsl1p vesicle tethering complex, Tip20p subunit, domain D"/>
    <property type="match status" value="1"/>
</dbReference>
<dbReference type="OMA" id="TCSQIFM"/>
<dbReference type="Proteomes" id="UP000005222">
    <property type="component" value="Chromosome B"/>
</dbReference>
<organism evidence="1 2">
    <name type="scientific">Pichia sorbitophila (strain ATCC MYA-4447 / BCRC 22081 / CBS 7064 / NBRC 10061 / NRRL Y-12695)</name>
    <name type="common">Hybrid yeast</name>
    <dbReference type="NCBI Taxonomy" id="559304"/>
    <lineage>
        <taxon>Eukaryota</taxon>
        <taxon>Fungi</taxon>
        <taxon>Dikarya</taxon>
        <taxon>Ascomycota</taxon>
        <taxon>Saccharomycotina</taxon>
        <taxon>Pichiomycetes</taxon>
        <taxon>Debaryomycetaceae</taxon>
        <taxon>Millerozyma</taxon>
    </lineage>
</organism>
<dbReference type="EMBL" id="FO082058">
    <property type="protein sequence ID" value="CCE73111.1"/>
    <property type="molecule type" value="Genomic_DNA"/>
</dbReference>
<keyword evidence="2" id="KW-1185">Reference proteome</keyword>
<evidence type="ECO:0000313" key="1">
    <source>
        <dbReference type="EMBL" id="CCE73111.1"/>
    </source>
</evidence>
<accession>G8YT60</accession>
<dbReference type="AlphaFoldDB" id="G8YT60"/>
<dbReference type="InterPro" id="IPR007528">
    <property type="entry name" value="RINT1_Tip20"/>
</dbReference>
<dbReference type="PROSITE" id="PS51386">
    <property type="entry name" value="RINT1_TIP20"/>
    <property type="match status" value="1"/>
</dbReference>
<dbReference type="STRING" id="559304.G8YT60"/>
<gene>
    <name evidence="1" type="primary">Piso0_000130</name>
    <name evidence="1" type="ORF">GNLVRS01_PISO0B02773g</name>
</gene>
<reference evidence="1 2" key="1">
    <citation type="journal article" date="2012" name="G3 (Bethesda)">
        <title>Pichia sorbitophila, an interspecies yeast hybrid reveals early steps of genome resolution following polyploidization.</title>
        <authorList>
            <person name="Leh Louis V."/>
            <person name="Despons L."/>
            <person name="Friedrich A."/>
            <person name="Martin T."/>
            <person name="Durrens P."/>
            <person name="Casaregola S."/>
            <person name="Neuveglise C."/>
            <person name="Fairhead C."/>
            <person name="Marck C."/>
            <person name="Cruz J.A."/>
            <person name="Straub M.L."/>
            <person name="Kugler V."/>
            <person name="Sacerdot C."/>
            <person name="Uzunov Z."/>
            <person name="Thierry A."/>
            <person name="Weiss S."/>
            <person name="Bleykasten C."/>
            <person name="De Montigny J."/>
            <person name="Jacques N."/>
            <person name="Jung P."/>
            <person name="Lemaire M."/>
            <person name="Mallet S."/>
            <person name="Morel G."/>
            <person name="Richard G.F."/>
            <person name="Sarkar A."/>
            <person name="Savel G."/>
            <person name="Schacherer J."/>
            <person name="Seret M.L."/>
            <person name="Talla E."/>
            <person name="Samson G."/>
            <person name="Jubin C."/>
            <person name="Poulain J."/>
            <person name="Vacherie B."/>
            <person name="Barbe V."/>
            <person name="Pelletier E."/>
            <person name="Sherman D.J."/>
            <person name="Westhof E."/>
            <person name="Weissenbach J."/>
            <person name="Baret P.V."/>
            <person name="Wincker P."/>
            <person name="Gaillardin C."/>
            <person name="Dujon B."/>
            <person name="Souciet J.L."/>
        </authorList>
    </citation>
    <scope>NUCLEOTIDE SEQUENCE [LARGE SCALE GENOMIC DNA]</scope>
    <source>
        <strain evidence="2">ATCC MYA-4447 / BCRC 22081 / CBS 7064 / NBRC 10061 / NRRL Y-12695</strain>
    </source>
</reference>
<sequence length="770" mass="89659">MDYINANFSTIEDFGKIDSKINELVNNREYIKLVANSKISRSADADELGTEEAKSKRVEEFYDEVQEVLSSLNEHDNDAVKDTFSSLRQKYGSLKVLDTLEAEVEDVVYQENVTKLLERAFQIQKKVEGLDPDDIQALSSIIDEIGHIEKMNTADAIQEACSELREVVENRVYEAKKKAESKLSKALEAENWLSPDFSKSEKLTSPESSIMKTAKSLVDIQALVAIPEYPESFWATDVILRPIFVRFNYHFNSQKDTNKLSKPEWLFDYMENMLNEYLPIIKLVFGEIFSGYSRFFEYEIITSLLKVVRHKLYNIVDIINREITKLEEDEPEKEKWGRVLSHLFYETIFFDQRLRNNFKYNPYARVQKSYPTERWLGLIGDVLLRTDKETKAVDNWLSFEYRLATQSFNNEIINIKNAFKIDYEYQGSEESSRGTSSLIKPSYSAYNLVKLFDGLTNHHRYLNIVKYQLKFVSRIQLNILEIYLEKLNQLHKQFDASLSQRIVNTFIPGGLTGEKKSKIDNKSRKELLESLEMLAGLHCSANFVSSNLEEWSDDLIFVQLWESLKNMNKTSFKSESTIFDSFITRYGDTLKKIRGSIHQYFRDQIKAALKQYVNSTRWDISYSPSEISPEIIPLVQILPTSLDLLKKSLPKVEYFIITDQIVTNFCFIFFYYIITNNQFSVNGVNQLNMDFNYISDQLKYNLFLVSDVSGYSNLQNKSYLKVKQSIDLLNNRTSKTSDGEHIPRLRNSADHHFDLLSDHEIRGLVRRVLD</sequence>
<dbReference type="PANTHER" id="PTHR13520">
    <property type="entry name" value="RAD50-INTERACTING PROTEIN 1 RINT-1"/>
    <property type="match status" value="1"/>
</dbReference>
<dbReference type="InParanoid" id="G8YT60"/>
<dbReference type="GO" id="GO:0060628">
    <property type="term" value="P:regulation of ER to Golgi vesicle-mediated transport"/>
    <property type="evidence" value="ECO:0007669"/>
    <property type="project" value="TreeGrafter"/>
</dbReference>
<dbReference type="GO" id="GO:0070939">
    <property type="term" value="C:Dsl1/NZR complex"/>
    <property type="evidence" value="ECO:0007669"/>
    <property type="project" value="InterPro"/>
</dbReference>
<dbReference type="HOGENOM" id="CLU_362947_0_0_1"/>
<dbReference type="GO" id="GO:0006888">
    <property type="term" value="P:endoplasmic reticulum to Golgi vesicle-mediated transport"/>
    <property type="evidence" value="ECO:0007669"/>
    <property type="project" value="InterPro"/>
</dbReference>
<dbReference type="InterPro" id="IPR042041">
    <property type="entry name" value="Tip20p_domA"/>
</dbReference>
<dbReference type="GO" id="GO:0006890">
    <property type="term" value="P:retrograde vesicle-mediated transport, Golgi to endoplasmic reticulum"/>
    <property type="evidence" value="ECO:0007669"/>
    <property type="project" value="InterPro"/>
</dbReference>
<proteinExistence type="predicted"/>
<dbReference type="OrthoDB" id="407410at2759"/>
<dbReference type="Pfam" id="PF04437">
    <property type="entry name" value="RINT1_TIP1"/>
    <property type="match status" value="1"/>
</dbReference>
<dbReference type="InterPro" id="IPR042044">
    <property type="entry name" value="EXOC6PINT-1/Sec15/Tip20_C_dom2"/>
</dbReference>
<evidence type="ECO:0000313" key="2">
    <source>
        <dbReference type="Proteomes" id="UP000005222"/>
    </source>
</evidence>
<dbReference type="PANTHER" id="PTHR13520:SF0">
    <property type="entry name" value="RAD50-INTERACTING PROTEIN 1"/>
    <property type="match status" value="1"/>
</dbReference>